<evidence type="ECO:0000313" key="1">
    <source>
        <dbReference type="EMBL" id="MCI93353.1"/>
    </source>
</evidence>
<dbReference type="EMBL" id="LXQA011326854">
    <property type="protein sequence ID" value="MCI93353.1"/>
    <property type="molecule type" value="Genomic_DNA"/>
</dbReference>
<sequence>MLLLTSAIGRVFEVVFGSFGLMQGKDGGNYRSPQTAPLILPTRRVTASDVVPFEPPVEAEGG</sequence>
<organism evidence="1 2">
    <name type="scientific">Trifolium medium</name>
    <dbReference type="NCBI Taxonomy" id="97028"/>
    <lineage>
        <taxon>Eukaryota</taxon>
        <taxon>Viridiplantae</taxon>
        <taxon>Streptophyta</taxon>
        <taxon>Embryophyta</taxon>
        <taxon>Tracheophyta</taxon>
        <taxon>Spermatophyta</taxon>
        <taxon>Magnoliopsida</taxon>
        <taxon>eudicotyledons</taxon>
        <taxon>Gunneridae</taxon>
        <taxon>Pentapetalae</taxon>
        <taxon>rosids</taxon>
        <taxon>fabids</taxon>
        <taxon>Fabales</taxon>
        <taxon>Fabaceae</taxon>
        <taxon>Papilionoideae</taxon>
        <taxon>50 kb inversion clade</taxon>
        <taxon>NPAAA clade</taxon>
        <taxon>Hologalegina</taxon>
        <taxon>IRL clade</taxon>
        <taxon>Trifolieae</taxon>
        <taxon>Trifolium</taxon>
    </lineage>
</organism>
<reference evidence="1 2" key="1">
    <citation type="journal article" date="2018" name="Front. Plant Sci.">
        <title>Red Clover (Trifolium pratense) and Zigzag Clover (T. medium) - A Picture of Genomic Similarities and Differences.</title>
        <authorList>
            <person name="Dluhosova J."/>
            <person name="Istvanek J."/>
            <person name="Nedelnik J."/>
            <person name="Repkova J."/>
        </authorList>
    </citation>
    <scope>NUCLEOTIDE SEQUENCE [LARGE SCALE GENOMIC DNA]</scope>
    <source>
        <strain evidence="2">cv. 10/8</strain>
        <tissue evidence="1">Leaf</tissue>
    </source>
</reference>
<evidence type="ECO:0000313" key="2">
    <source>
        <dbReference type="Proteomes" id="UP000265520"/>
    </source>
</evidence>
<keyword evidence="2" id="KW-1185">Reference proteome</keyword>
<feature type="non-terminal residue" evidence="1">
    <location>
        <position position="62"/>
    </location>
</feature>
<accession>A0A392W0X7</accession>
<comment type="caution">
    <text evidence="1">The sequence shown here is derived from an EMBL/GenBank/DDBJ whole genome shotgun (WGS) entry which is preliminary data.</text>
</comment>
<dbReference type="Proteomes" id="UP000265520">
    <property type="component" value="Unassembled WGS sequence"/>
</dbReference>
<protein>
    <submittedName>
        <fullName evidence="1">Uncharacterized protein</fullName>
    </submittedName>
</protein>
<dbReference type="AlphaFoldDB" id="A0A392W0X7"/>
<name>A0A392W0X7_9FABA</name>
<proteinExistence type="predicted"/>